<dbReference type="AlphaFoldDB" id="A0A098C0M8"/>
<dbReference type="KEGG" id="pbt:ING2E5B_1689"/>
<accession>A0A098C0M8</accession>
<evidence type="ECO:0000259" key="6">
    <source>
        <dbReference type="PROSITE" id="PS51900"/>
    </source>
</evidence>
<keyword evidence="4" id="KW-0233">DNA recombination</keyword>
<dbReference type="InterPro" id="IPR025269">
    <property type="entry name" value="SAM-like_dom"/>
</dbReference>
<dbReference type="InterPro" id="IPR011010">
    <property type="entry name" value="DNA_brk_join_enz"/>
</dbReference>
<dbReference type="HOGENOM" id="CLU_033139_0_1_10"/>
<dbReference type="Gene3D" id="1.10.150.130">
    <property type="match status" value="1"/>
</dbReference>
<feature type="domain" description="Core-binding (CB)" evidence="6">
    <location>
        <begin position="104"/>
        <end position="182"/>
    </location>
</feature>
<dbReference type="InterPro" id="IPR013762">
    <property type="entry name" value="Integrase-like_cat_sf"/>
</dbReference>
<dbReference type="EMBL" id="LN515532">
    <property type="protein sequence ID" value="CEA16435.1"/>
    <property type="molecule type" value="Genomic_DNA"/>
</dbReference>
<name>A0A098C0M8_9BACT</name>
<evidence type="ECO:0000256" key="2">
    <source>
        <dbReference type="ARBA" id="ARBA00022908"/>
    </source>
</evidence>
<evidence type="ECO:0000256" key="5">
    <source>
        <dbReference type="PROSITE-ProRule" id="PRU01248"/>
    </source>
</evidence>
<comment type="similarity">
    <text evidence="1">Belongs to the 'phage' integrase family.</text>
</comment>
<dbReference type="Pfam" id="PF00589">
    <property type="entry name" value="Phage_integrase"/>
    <property type="match status" value="1"/>
</dbReference>
<dbReference type="Pfam" id="PF13102">
    <property type="entry name" value="Phage_int_SAM_5"/>
    <property type="match status" value="1"/>
</dbReference>
<dbReference type="OrthoDB" id="1112270at2"/>
<keyword evidence="3 5" id="KW-0238">DNA-binding</keyword>
<dbReference type="GO" id="GO:0006310">
    <property type="term" value="P:DNA recombination"/>
    <property type="evidence" value="ECO:0007669"/>
    <property type="project" value="UniProtKB-KW"/>
</dbReference>
<dbReference type="InterPro" id="IPR050090">
    <property type="entry name" value="Tyrosine_recombinase_XerCD"/>
</dbReference>
<dbReference type="STRING" id="1562970.ING2E5B_1689"/>
<gene>
    <name evidence="7" type="ORF">ING2E5B_1689</name>
</gene>
<evidence type="ECO:0000256" key="3">
    <source>
        <dbReference type="ARBA" id="ARBA00023125"/>
    </source>
</evidence>
<keyword evidence="2" id="KW-0229">DNA integration</keyword>
<dbReference type="Proteomes" id="UP000032417">
    <property type="component" value="Chromosome 1"/>
</dbReference>
<evidence type="ECO:0000256" key="4">
    <source>
        <dbReference type="ARBA" id="ARBA00023172"/>
    </source>
</evidence>
<evidence type="ECO:0000313" key="8">
    <source>
        <dbReference type="Proteomes" id="UP000032417"/>
    </source>
</evidence>
<organism evidence="7 8">
    <name type="scientific">Fermentimonas caenicola</name>
    <dbReference type="NCBI Taxonomy" id="1562970"/>
    <lineage>
        <taxon>Bacteria</taxon>
        <taxon>Pseudomonadati</taxon>
        <taxon>Bacteroidota</taxon>
        <taxon>Bacteroidia</taxon>
        <taxon>Bacteroidales</taxon>
        <taxon>Dysgonomonadaceae</taxon>
        <taxon>Fermentimonas</taxon>
    </lineage>
</organism>
<evidence type="ECO:0000313" key="7">
    <source>
        <dbReference type="EMBL" id="CEA16435.1"/>
    </source>
</evidence>
<dbReference type="GO" id="GO:0015074">
    <property type="term" value="P:DNA integration"/>
    <property type="evidence" value="ECO:0007669"/>
    <property type="project" value="UniProtKB-KW"/>
</dbReference>
<sequence length="386" mass="45700">MATIRLYLDKRRSKQDGSYPIKIVINHRKDIMINTPYSVKEKEWKNNRIAKSVSNSEAKNAKITKMMSDIEAKLLDLDRDGKLRLLSDKQLKEKLQTKRSDKPTLFIQTYKSFTDTRTAERTRELYNNTLNKILEYDPEPTFEGIDYDWLENFDLHLRQKGDATNTRAIELRNIRAVFNHALKKDITNVYPFRKFEIKKEETWHLDLEIKEIQSIIKYDGKWNHFRDCFMLSFYLIGMNLKDMLFAKKKDVKKGRLEYRRSKTKKLYSIKIEPEAKEIIDRYPDDEYMVSFIRMYKDYDGFKRAINYALKKLTDEEGNVIDERMSTYFARHSWATIASDIGISKDTISEALGHKYGSKITGIYINFDSEKVDLANRKVIDALTKEC</sequence>
<dbReference type="InterPro" id="IPR002104">
    <property type="entry name" value="Integrase_catalytic"/>
</dbReference>
<reference evidence="7 8" key="1">
    <citation type="submission" date="2014-08" db="EMBL/GenBank/DDBJ databases">
        <authorList>
            <person name="Wibberg D."/>
        </authorList>
    </citation>
    <scope>NUCLEOTIDE SEQUENCE [LARGE SCALE GENOMIC DNA]</scope>
    <source>
        <strain evidence="8">ING2-E5B</strain>
    </source>
</reference>
<dbReference type="PROSITE" id="PS51900">
    <property type="entry name" value="CB"/>
    <property type="match status" value="1"/>
</dbReference>
<dbReference type="Gene3D" id="1.10.443.10">
    <property type="entry name" value="Intergrase catalytic core"/>
    <property type="match status" value="1"/>
</dbReference>
<evidence type="ECO:0000256" key="1">
    <source>
        <dbReference type="ARBA" id="ARBA00008857"/>
    </source>
</evidence>
<protein>
    <recommendedName>
        <fullName evidence="6">Core-binding (CB) domain-containing protein</fullName>
    </recommendedName>
</protein>
<dbReference type="InterPro" id="IPR035386">
    <property type="entry name" value="Arm-DNA-bind_5"/>
</dbReference>
<dbReference type="InterPro" id="IPR010998">
    <property type="entry name" value="Integrase_recombinase_N"/>
</dbReference>
<dbReference type="PANTHER" id="PTHR30349:SF64">
    <property type="entry name" value="PROPHAGE INTEGRASE INTD-RELATED"/>
    <property type="match status" value="1"/>
</dbReference>
<dbReference type="Pfam" id="PF17293">
    <property type="entry name" value="Arm-DNA-bind_5"/>
    <property type="match status" value="1"/>
</dbReference>
<dbReference type="InterPro" id="IPR044068">
    <property type="entry name" value="CB"/>
</dbReference>
<dbReference type="SUPFAM" id="SSF56349">
    <property type="entry name" value="DNA breaking-rejoining enzymes"/>
    <property type="match status" value="1"/>
</dbReference>
<proteinExistence type="inferred from homology"/>
<dbReference type="GO" id="GO:0003677">
    <property type="term" value="F:DNA binding"/>
    <property type="evidence" value="ECO:0007669"/>
    <property type="project" value="UniProtKB-UniRule"/>
</dbReference>
<dbReference type="PANTHER" id="PTHR30349">
    <property type="entry name" value="PHAGE INTEGRASE-RELATED"/>
    <property type="match status" value="1"/>
</dbReference>
<keyword evidence="8" id="KW-1185">Reference proteome</keyword>